<keyword evidence="3" id="KW-1185">Reference proteome</keyword>
<dbReference type="Proteomes" id="UP001050691">
    <property type="component" value="Unassembled WGS sequence"/>
</dbReference>
<feature type="compositionally biased region" description="Low complexity" evidence="1">
    <location>
        <begin position="272"/>
        <end position="287"/>
    </location>
</feature>
<proteinExistence type="predicted"/>
<name>A0AAV5ARB2_9AGAM</name>
<feature type="region of interest" description="Disordered" evidence="1">
    <location>
        <begin position="1155"/>
        <end position="1256"/>
    </location>
</feature>
<evidence type="ECO:0000313" key="2">
    <source>
        <dbReference type="EMBL" id="GJJ16317.1"/>
    </source>
</evidence>
<protein>
    <submittedName>
        <fullName evidence="2">Uncharacterized protein</fullName>
    </submittedName>
</protein>
<feature type="region of interest" description="Disordered" evidence="1">
    <location>
        <begin position="1"/>
        <end position="159"/>
    </location>
</feature>
<feature type="region of interest" description="Disordered" evidence="1">
    <location>
        <begin position="1032"/>
        <end position="1051"/>
    </location>
</feature>
<feature type="compositionally biased region" description="Pro residues" evidence="1">
    <location>
        <begin position="139"/>
        <end position="152"/>
    </location>
</feature>
<reference evidence="2" key="1">
    <citation type="submission" date="2021-10" db="EMBL/GenBank/DDBJ databases">
        <title>De novo Genome Assembly of Clathrus columnatus (Basidiomycota, Fungi) Using Illumina and Nanopore Sequence Data.</title>
        <authorList>
            <person name="Ogiso-Tanaka E."/>
            <person name="Itagaki H."/>
            <person name="Hosoya T."/>
            <person name="Hosaka K."/>
        </authorList>
    </citation>
    <scope>NUCLEOTIDE SEQUENCE</scope>
    <source>
        <strain evidence="2">MO-923</strain>
    </source>
</reference>
<dbReference type="EMBL" id="BPWL01000019">
    <property type="protein sequence ID" value="GJJ16317.1"/>
    <property type="molecule type" value="Genomic_DNA"/>
</dbReference>
<evidence type="ECO:0000256" key="1">
    <source>
        <dbReference type="SAM" id="MobiDB-lite"/>
    </source>
</evidence>
<feature type="compositionally biased region" description="Low complexity" evidence="1">
    <location>
        <begin position="973"/>
        <end position="991"/>
    </location>
</feature>
<feature type="region of interest" description="Disordered" evidence="1">
    <location>
        <begin position="1358"/>
        <end position="1379"/>
    </location>
</feature>
<feature type="compositionally biased region" description="Polar residues" evidence="1">
    <location>
        <begin position="128"/>
        <end position="137"/>
    </location>
</feature>
<feature type="region of interest" description="Disordered" evidence="1">
    <location>
        <begin position="523"/>
        <end position="550"/>
    </location>
</feature>
<feature type="compositionally biased region" description="Acidic residues" evidence="1">
    <location>
        <begin position="89"/>
        <end position="104"/>
    </location>
</feature>
<feature type="compositionally biased region" description="Polar residues" evidence="1">
    <location>
        <begin position="252"/>
        <end position="265"/>
    </location>
</feature>
<sequence>MTTTGGVAVEAFLPQHFPSRNVSPSENWDEDFEFQVQEDSRVTEGTPEVIHASGGKAQFEEGEESWDDAYADDDGPSSPPRRVPKAQVDDDEEIEDWDSSDNDAEDPKSFPAHEYGGGTFEEEDRTVTARSTASSRFRTPPPPLPLLPPPAPHTNLNIPSSEAVAPLSIASPTLSTFSIPPSSNLDHSVYSNEGLIRGSSNSVPRLAVLRSYPNGAGSTPPRKGRRLRKKSRPPEVDIIELEDRSPAPPMQSAASTNRSTVFSQTPSPPEMLNHSSHLPSPPNSSSLLTRIGSFKRWTRRSIGPEDTPLAGWRRAKSSFGPADVAALNLPVEVSSADLAVENIRSTSPPAPPVKNRNRGSSASGIKSGWFFRSGGAADNETIAVPPKQVLSPNLSSPTQLQAEVASGSNEPTDRENFTPTPRKSKGRLVPILKSPIKKKHESLTEQLSESFGAPPLHLRPGSSLSNTSKYGGFQFPRYSASVGRHTGSSFSAELLEKEKGNSKDKDGGMISLVKGVRRLSQVGVSGHKRAKSNGRPNDESKPAIEIGPDSTSTTVISTLLPPVELNSPILPTTIFSRRGSLGRTEFSYVLPINGHDQPAYTFAPNLPLENTLSMERMSFSSSRAPSRLELMADKPPTGSPPRPKPSRRETSPLPVPPSPVKQIFKPESVTPSKRPGSSASTRPQALAAQSFRPRTPIRNSPTSNTMSSSARPRTPNKLQTAAANLQQHSTAPSAYTASLGRTATPPQVAKPSLKRNSLNDLKAAPNNSPKTTLAPSEEHLNGGVQEHKSLDQRRASTNTLGELKIPARIFKAQQGLRRDLGMVREFAGYVEREFYLGSISFQMYIVTTSSELKRLQNTYMKLIEALCVAYDSYPIQHVTSRPPSQMGLVRKGLTANSNASTQSIPQIPLQQPTSMLLNSPTKAQATRSFSRASGDLNRELARLEQDYGLWWECAELLVELGGGSSSMVAAVSSNPNLTSHSSSSALSTNTTYDDPPLQMSKRQSRSGTHTPSMSDPGTVFSNLTSSDSSRVLLEASPPQNHSRSSTGRHDLSARQLRLLRDMLNTPDPSALPDNPAYTHVSGLLPSSSSHPYLSADRHAWNGNNPSALTLRSDESSAEHIGDIIIERTKEKKRRLGIIDFLRAVKKAAIAEGRLAPRSESSLSSHTDADDDHYNRRKSPWHQHDVHHAHEQIPHPAPKSPSRPSLASIFRIGGKDKSSKTPKSESFTKTKGQALRTDRKVSAESSGVGDADDEYGGCDEWERMSQSEVDLTNIGSGTGTVRGRKSSKKPSEHPYPDYDAVTPKKAPAGSRTSLLETTTAMPPFIPTELASKKSKHKLRTSSWSQTHLISKSSFNGKIPMSGTVRSAPPADLNLPDPKLTLSPENIKPLLEYAKEVSTRLNDCIVEVQSLLGQRP</sequence>
<comment type="caution">
    <text evidence="2">The sequence shown here is derived from an EMBL/GenBank/DDBJ whole genome shotgun (WGS) entry which is preliminary data.</text>
</comment>
<gene>
    <name evidence="2" type="ORF">Clacol_010614</name>
</gene>
<accession>A0AAV5ARB2</accession>
<feature type="compositionally biased region" description="Polar residues" evidence="1">
    <location>
        <begin position="754"/>
        <end position="774"/>
    </location>
</feature>
<feature type="compositionally biased region" description="Polar residues" evidence="1">
    <location>
        <begin position="697"/>
        <end position="716"/>
    </location>
</feature>
<feature type="region of interest" description="Disordered" evidence="1">
    <location>
        <begin position="973"/>
        <end position="1024"/>
    </location>
</feature>
<feature type="region of interest" description="Disordered" evidence="1">
    <location>
        <begin position="617"/>
        <end position="716"/>
    </location>
</feature>
<feature type="compositionally biased region" description="Basic and acidic residues" evidence="1">
    <location>
        <begin position="776"/>
        <end position="792"/>
    </location>
</feature>
<feature type="region of interest" description="Disordered" evidence="1">
    <location>
        <begin position="737"/>
        <end position="792"/>
    </location>
</feature>
<feature type="compositionally biased region" description="Polar residues" evidence="1">
    <location>
        <begin position="390"/>
        <end position="410"/>
    </location>
</feature>
<feature type="compositionally biased region" description="Acidic residues" evidence="1">
    <location>
        <begin position="60"/>
        <end position="75"/>
    </location>
</feature>
<feature type="region of interest" description="Disordered" evidence="1">
    <location>
        <begin position="382"/>
        <end position="466"/>
    </location>
</feature>
<evidence type="ECO:0000313" key="3">
    <source>
        <dbReference type="Proteomes" id="UP001050691"/>
    </source>
</evidence>
<organism evidence="2 3">
    <name type="scientific">Clathrus columnatus</name>
    <dbReference type="NCBI Taxonomy" id="1419009"/>
    <lineage>
        <taxon>Eukaryota</taxon>
        <taxon>Fungi</taxon>
        <taxon>Dikarya</taxon>
        <taxon>Basidiomycota</taxon>
        <taxon>Agaricomycotina</taxon>
        <taxon>Agaricomycetes</taxon>
        <taxon>Phallomycetidae</taxon>
        <taxon>Phallales</taxon>
        <taxon>Clathraceae</taxon>
        <taxon>Clathrus</taxon>
    </lineage>
</organism>
<feature type="region of interest" description="Disordered" evidence="1">
    <location>
        <begin position="1270"/>
        <end position="1307"/>
    </location>
</feature>
<feature type="compositionally biased region" description="Basic and acidic residues" evidence="1">
    <location>
        <begin position="1181"/>
        <end position="1192"/>
    </location>
</feature>
<feature type="compositionally biased region" description="Basic and acidic residues" evidence="1">
    <location>
        <begin position="1212"/>
        <end position="1227"/>
    </location>
</feature>
<feature type="compositionally biased region" description="Polar residues" evidence="1">
    <location>
        <begin position="1005"/>
        <end position="1024"/>
    </location>
</feature>
<feature type="region of interest" description="Disordered" evidence="1">
    <location>
        <begin position="342"/>
        <end position="370"/>
    </location>
</feature>
<feature type="compositionally biased region" description="Basic residues" evidence="1">
    <location>
        <begin position="222"/>
        <end position="231"/>
    </location>
</feature>
<feature type="region of interest" description="Disordered" evidence="1">
    <location>
        <begin position="210"/>
        <end position="287"/>
    </location>
</feature>
<feature type="compositionally biased region" description="Polar residues" evidence="1">
    <location>
        <begin position="669"/>
        <end position="683"/>
    </location>
</feature>